<dbReference type="Pfam" id="PF01663">
    <property type="entry name" value="Phosphodiest"/>
    <property type="match status" value="1"/>
</dbReference>
<proteinExistence type="predicted"/>
<keyword evidence="2" id="KW-1185">Reference proteome</keyword>
<dbReference type="EMBL" id="JH432064">
    <property type="status" value="NOT_ANNOTATED_CDS"/>
    <property type="molecule type" value="Genomic_DNA"/>
</dbReference>
<reference evidence="1" key="2">
    <citation type="submission" date="2015-02" db="UniProtKB">
        <authorList>
            <consortium name="EnsemblMetazoa"/>
        </authorList>
    </citation>
    <scope>IDENTIFICATION</scope>
</reference>
<dbReference type="Proteomes" id="UP000014500">
    <property type="component" value="Unassembled WGS sequence"/>
</dbReference>
<dbReference type="PhylomeDB" id="T1JCD3"/>
<dbReference type="AlphaFoldDB" id="T1JCD3"/>
<dbReference type="STRING" id="126957.T1JCD3"/>
<evidence type="ECO:0000313" key="2">
    <source>
        <dbReference type="Proteomes" id="UP000014500"/>
    </source>
</evidence>
<dbReference type="InterPro" id="IPR002591">
    <property type="entry name" value="Phosphodiest/P_Trfase"/>
</dbReference>
<dbReference type="InterPro" id="IPR017850">
    <property type="entry name" value="Alkaline_phosphatase_core_sf"/>
</dbReference>
<dbReference type="OMA" id="GEMEYVN"/>
<dbReference type="GO" id="GO:0016787">
    <property type="term" value="F:hydrolase activity"/>
    <property type="evidence" value="ECO:0007669"/>
    <property type="project" value="UniProtKB-ARBA"/>
</dbReference>
<accession>T1JCD3</accession>
<dbReference type="SUPFAM" id="SSF53649">
    <property type="entry name" value="Alkaline phosphatase-like"/>
    <property type="match status" value="1"/>
</dbReference>
<evidence type="ECO:0000313" key="1">
    <source>
        <dbReference type="EnsemblMetazoa" id="SMAR011443-PA"/>
    </source>
</evidence>
<dbReference type="CDD" id="cd16018">
    <property type="entry name" value="Enpp"/>
    <property type="match status" value="1"/>
</dbReference>
<protein>
    <submittedName>
        <fullName evidence="1">Uncharacterized protein</fullName>
    </submittedName>
</protein>
<reference evidence="2" key="1">
    <citation type="submission" date="2011-05" db="EMBL/GenBank/DDBJ databases">
        <authorList>
            <person name="Richards S.R."/>
            <person name="Qu J."/>
            <person name="Jiang H."/>
            <person name="Jhangiani S.N."/>
            <person name="Agravi P."/>
            <person name="Goodspeed R."/>
            <person name="Gross S."/>
            <person name="Mandapat C."/>
            <person name="Jackson L."/>
            <person name="Mathew T."/>
            <person name="Pu L."/>
            <person name="Thornton R."/>
            <person name="Saada N."/>
            <person name="Wilczek-Boney K.B."/>
            <person name="Lee S."/>
            <person name="Kovar C."/>
            <person name="Wu Y."/>
            <person name="Scherer S.E."/>
            <person name="Worley K.C."/>
            <person name="Muzny D.M."/>
            <person name="Gibbs R."/>
        </authorList>
    </citation>
    <scope>NUCLEOTIDE SEQUENCE</scope>
    <source>
        <strain evidence="2">Brora</strain>
    </source>
</reference>
<dbReference type="HOGENOM" id="CLU_017594_1_2_1"/>
<dbReference type="Gene3D" id="3.30.1360.180">
    <property type="match status" value="1"/>
</dbReference>
<dbReference type="PANTHER" id="PTHR10151:SF120">
    <property type="entry name" value="BIS(5'-ADENOSYL)-TRIPHOSPHATASE"/>
    <property type="match status" value="1"/>
</dbReference>
<dbReference type="PANTHER" id="PTHR10151">
    <property type="entry name" value="ECTONUCLEOTIDE PYROPHOSPHATASE/PHOSPHODIESTERASE"/>
    <property type="match status" value="1"/>
</dbReference>
<organism evidence="1 2">
    <name type="scientific">Strigamia maritima</name>
    <name type="common">European centipede</name>
    <name type="synonym">Geophilus maritimus</name>
    <dbReference type="NCBI Taxonomy" id="126957"/>
    <lineage>
        <taxon>Eukaryota</taxon>
        <taxon>Metazoa</taxon>
        <taxon>Ecdysozoa</taxon>
        <taxon>Arthropoda</taxon>
        <taxon>Myriapoda</taxon>
        <taxon>Chilopoda</taxon>
        <taxon>Pleurostigmophora</taxon>
        <taxon>Geophilomorpha</taxon>
        <taxon>Linotaeniidae</taxon>
        <taxon>Strigamia</taxon>
    </lineage>
</organism>
<name>T1JCD3_STRMM</name>
<dbReference type="Gene3D" id="3.40.720.10">
    <property type="entry name" value="Alkaline Phosphatase, subunit A"/>
    <property type="match status" value="1"/>
</dbReference>
<sequence length="476" mass="53685">MATSNGNTSPYIANAISSHPLLLVISLDGFRADYLDRYKDVTPNLHEIADTGIRSPWMENVFVTKTLPNHQTIATGVYVESHGIIANRFFDPGLKENFTSNLPDAKWWDTGPTTPIWILNQQASEDRKSGGMMWPGIKASFKNQTAFYGVPYYQRLNKSNIRGDMSKLTDEVISWILNDTNPANLVLLYIPEPDLTGHEFGPNSEEMGSTLYQLDQSIGYLKKSLIDADLYSKLNIIILSDHGMAEVTPEKIIVLEEILNHSYTTYGESPAYAIYPDPGQENFVYETFKNASIYYNETIKIYKKEDIPTAFHYKNNNRIPPYLLVAEEGYDILHFEEAKNKTRAYGNHGYNNSLKSMHALFIAHGPAFKSGVVVPPVQIVDVYPLMCHILRLIPERSNGSLARTVSFLRNPFGLHVTNRWLIGTAEFGIILLLFVCSVLDEYEDANKGNAAKMLRARQNRSGEENSYLLLTSSTDD</sequence>
<dbReference type="EnsemblMetazoa" id="SMAR011443-RA">
    <property type="protein sequence ID" value="SMAR011443-PA"/>
    <property type="gene ID" value="SMAR011443"/>
</dbReference>
<dbReference type="eggNOG" id="KOG2645">
    <property type="taxonomic scope" value="Eukaryota"/>
</dbReference>